<dbReference type="SUPFAM" id="SSF51735">
    <property type="entry name" value="NAD(P)-binding Rossmann-fold domains"/>
    <property type="match status" value="1"/>
</dbReference>
<dbReference type="EMBL" id="JBHSDC010000003">
    <property type="protein sequence ID" value="MFC4231061.1"/>
    <property type="molecule type" value="Genomic_DNA"/>
</dbReference>
<sequence>MIAYFGKDNDIIVLSRNIVEANNAYNNTSVMKSFTTVVWDGKNLGEWGKVINGSDLVINLCGKSVNCRYTKANKQAIFDSRTLPTKAIGQAIQQSKRPPSLWINAASATIYRHAMDKPQDEFDGEIENDFSVQVCKKWEATFFELETPFTRKVALRTAITLGNAGVMYPILTY</sequence>
<evidence type="ECO:0000313" key="2">
    <source>
        <dbReference type="Proteomes" id="UP001595906"/>
    </source>
</evidence>
<dbReference type="PANTHER" id="PTHR11092">
    <property type="entry name" value="SUGAR NUCLEOTIDE EPIMERASE RELATED"/>
    <property type="match status" value="1"/>
</dbReference>
<dbReference type="RefSeq" id="WP_379012448.1">
    <property type="nucleotide sequence ID" value="NZ_JBHSDC010000003.1"/>
</dbReference>
<protein>
    <submittedName>
        <fullName evidence="1">Uncharacterized protein</fullName>
    </submittedName>
</protein>
<keyword evidence="2" id="KW-1185">Reference proteome</keyword>
<dbReference type="PANTHER" id="PTHR11092:SF0">
    <property type="entry name" value="EPIMERASE FAMILY PROTEIN SDR39U1"/>
    <property type="match status" value="1"/>
</dbReference>
<comment type="caution">
    <text evidence="1">The sequence shown here is derived from an EMBL/GenBank/DDBJ whole genome shotgun (WGS) entry which is preliminary data.</text>
</comment>
<dbReference type="Proteomes" id="UP001595906">
    <property type="component" value="Unassembled WGS sequence"/>
</dbReference>
<reference evidence="2" key="1">
    <citation type="journal article" date="2019" name="Int. J. Syst. Evol. Microbiol.">
        <title>The Global Catalogue of Microorganisms (GCM) 10K type strain sequencing project: providing services to taxonomists for standard genome sequencing and annotation.</title>
        <authorList>
            <consortium name="The Broad Institute Genomics Platform"/>
            <consortium name="The Broad Institute Genome Sequencing Center for Infectious Disease"/>
            <person name="Wu L."/>
            <person name="Ma J."/>
        </authorList>
    </citation>
    <scope>NUCLEOTIDE SEQUENCE [LARGE SCALE GENOMIC DNA]</scope>
    <source>
        <strain evidence="2">CECT 8010</strain>
    </source>
</reference>
<accession>A0ABV8PVL9</accession>
<evidence type="ECO:0000313" key="1">
    <source>
        <dbReference type="EMBL" id="MFC4231061.1"/>
    </source>
</evidence>
<gene>
    <name evidence="1" type="ORF">ACFOW1_04110</name>
</gene>
<proteinExistence type="predicted"/>
<organism evidence="1 2">
    <name type="scientific">Parasediminibacterium paludis</name>
    <dbReference type="NCBI Taxonomy" id="908966"/>
    <lineage>
        <taxon>Bacteria</taxon>
        <taxon>Pseudomonadati</taxon>
        <taxon>Bacteroidota</taxon>
        <taxon>Chitinophagia</taxon>
        <taxon>Chitinophagales</taxon>
        <taxon>Chitinophagaceae</taxon>
        <taxon>Parasediminibacterium</taxon>
    </lineage>
</organism>
<dbReference type="InterPro" id="IPR036291">
    <property type="entry name" value="NAD(P)-bd_dom_sf"/>
</dbReference>
<name>A0ABV8PVL9_9BACT</name>
<dbReference type="Gene3D" id="3.40.50.720">
    <property type="entry name" value="NAD(P)-binding Rossmann-like Domain"/>
    <property type="match status" value="1"/>
</dbReference>